<keyword evidence="4" id="KW-0572">Peptidoglycan-anchor</keyword>
<evidence type="ECO:0000256" key="7">
    <source>
        <dbReference type="SAM" id="SignalP"/>
    </source>
</evidence>
<feature type="transmembrane region" description="Helical" evidence="6">
    <location>
        <begin position="291"/>
        <end position="312"/>
    </location>
</feature>
<evidence type="ECO:0000256" key="4">
    <source>
        <dbReference type="ARBA" id="ARBA00023088"/>
    </source>
</evidence>
<dbReference type="PANTHER" id="PTHR34823">
    <property type="entry name" value="GLCNAC-BINDING PROTEIN A"/>
    <property type="match status" value="1"/>
</dbReference>
<feature type="signal peptide" evidence="7">
    <location>
        <begin position="1"/>
        <end position="30"/>
    </location>
</feature>
<comment type="caution">
    <text evidence="10">The sequence shown here is derived from an EMBL/GenBank/DDBJ whole genome shotgun (WGS) entry which is preliminary data.</text>
</comment>
<proteinExistence type="predicted"/>
<evidence type="ECO:0000256" key="5">
    <source>
        <dbReference type="SAM" id="MobiDB-lite"/>
    </source>
</evidence>
<feature type="compositionally biased region" description="Basic and acidic residues" evidence="5">
    <location>
        <begin position="268"/>
        <end position="280"/>
    </location>
</feature>
<keyword evidence="6" id="KW-0472">Membrane</keyword>
<dbReference type="Pfam" id="PF03067">
    <property type="entry name" value="LPMO_10"/>
    <property type="match status" value="1"/>
</dbReference>
<dbReference type="Pfam" id="PF00746">
    <property type="entry name" value="Gram_pos_anchor"/>
    <property type="match status" value="1"/>
</dbReference>
<dbReference type="Proteomes" id="UP000806528">
    <property type="component" value="Unassembled WGS sequence"/>
</dbReference>
<evidence type="ECO:0000256" key="3">
    <source>
        <dbReference type="ARBA" id="ARBA00022729"/>
    </source>
</evidence>
<dbReference type="InterPro" id="IPR014756">
    <property type="entry name" value="Ig_E-set"/>
</dbReference>
<dbReference type="RefSeq" id="WP_193122817.1">
    <property type="nucleotide sequence ID" value="NZ_JADBGI010000013.1"/>
</dbReference>
<evidence type="ECO:0000313" key="10">
    <source>
        <dbReference type="EMBL" id="MBE3000207.1"/>
    </source>
</evidence>
<keyword evidence="6" id="KW-1133">Transmembrane helix</keyword>
<keyword evidence="11" id="KW-1185">Reference proteome</keyword>
<accession>A0ABR9P8P7</accession>
<evidence type="ECO:0000256" key="1">
    <source>
        <dbReference type="ARBA" id="ARBA00022512"/>
    </source>
</evidence>
<organism evidence="10 11">
    <name type="scientific">Nocardiopsis coralli</name>
    <dbReference type="NCBI Taxonomy" id="2772213"/>
    <lineage>
        <taxon>Bacteria</taxon>
        <taxon>Bacillati</taxon>
        <taxon>Actinomycetota</taxon>
        <taxon>Actinomycetes</taxon>
        <taxon>Streptosporangiales</taxon>
        <taxon>Nocardiopsidaceae</taxon>
        <taxon>Nocardiopsis</taxon>
    </lineage>
</organism>
<keyword evidence="1" id="KW-0134">Cell wall</keyword>
<keyword evidence="10" id="KW-0503">Monooxygenase</keyword>
<dbReference type="GO" id="GO:0004497">
    <property type="term" value="F:monooxygenase activity"/>
    <property type="evidence" value="ECO:0007669"/>
    <property type="project" value="UniProtKB-KW"/>
</dbReference>
<sequence length="322" mass="33786">MRSARTIRTAAALAAAPLALTGLAVAPASAHGTLGDPVSRIATCYEEGPESPQSEMCVRLVEENGTQPLYDWHEVNLPDADGEHRDMIPDGELCSAGRDKYSALDNAGDWTATELPSGGGEYTFEYTAAVPHEGYIEYYVTTDDWDPSTPLAWDDLESEPFVVHDRPEAENGVYEITADLPDKSGQHLIYTVWQRTDSPEAFYSCSDVVFGGGSGATTTAAEGDGFDVDLTAYEDADHGDHAEHGAEEADEAAAPADDDGSGSADGAGDDHGAHGDHDEQAGGTLPETGSAVTGLFAAALALMAAGAGALHLTRRRKSAEQV</sequence>
<feature type="domain" description="Gram-positive cocci surface proteins LPxTG" evidence="8">
    <location>
        <begin position="279"/>
        <end position="318"/>
    </location>
</feature>
<reference evidence="10 11" key="1">
    <citation type="submission" date="2020-09" db="EMBL/GenBank/DDBJ databases">
        <title>Diversity and distribution of actinomycetes associated with coral in the coast of Hainan.</title>
        <authorList>
            <person name="Li F."/>
        </authorList>
    </citation>
    <scope>NUCLEOTIDE SEQUENCE [LARGE SCALE GENOMIC DNA]</scope>
    <source>
        <strain evidence="10 11">HNM0947</strain>
    </source>
</reference>
<keyword evidence="3 7" id="KW-0732">Signal</keyword>
<dbReference type="InterPro" id="IPR004302">
    <property type="entry name" value="Cellulose/chitin-bd_N"/>
</dbReference>
<feature type="compositionally biased region" description="Acidic residues" evidence="5">
    <location>
        <begin position="248"/>
        <end position="260"/>
    </location>
</feature>
<evidence type="ECO:0000259" key="9">
    <source>
        <dbReference type="Pfam" id="PF03067"/>
    </source>
</evidence>
<protein>
    <submittedName>
        <fullName evidence="10">Lytic polysaccharide monooxygenase</fullName>
    </submittedName>
</protein>
<evidence type="ECO:0000256" key="6">
    <source>
        <dbReference type="SAM" id="Phobius"/>
    </source>
</evidence>
<feature type="region of interest" description="Disordered" evidence="5">
    <location>
        <begin position="240"/>
        <end position="288"/>
    </location>
</feature>
<dbReference type="EMBL" id="JADBGI010000013">
    <property type="protein sequence ID" value="MBE3000207.1"/>
    <property type="molecule type" value="Genomic_DNA"/>
</dbReference>
<dbReference type="InterPro" id="IPR019931">
    <property type="entry name" value="LPXTG_anchor"/>
</dbReference>
<dbReference type="SUPFAM" id="SSF81296">
    <property type="entry name" value="E set domains"/>
    <property type="match status" value="1"/>
</dbReference>
<dbReference type="CDD" id="cd21177">
    <property type="entry name" value="LPMO_AA10"/>
    <property type="match status" value="1"/>
</dbReference>
<dbReference type="PANTHER" id="PTHR34823:SF1">
    <property type="entry name" value="CHITIN-BINDING TYPE-4 DOMAIN-CONTAINING PROTEIN"/>
    <property type="match status" value="1"/>
</dbReference>
<evidence type="ECO:0000313" key="11">
    <source>
        <dbReference type="Proteomes" id="UP000806528"/>
    </source>
</evidence>
<gene>
    <name evidence="10" type="ORF">IDM40_16080</name>
</gene>
<keyword evidence="2" id="KW-0964">Secreted</keyword>
<feature type="domain" description="Chitin-binding type-4" evidence="9">
    <location>
        <begin position="31"/>
        <end position="208"/>
    </location>
</feature>
<dbReference type="InterPro" id="IPR051024">
    <property type="entry name" value="GlcNAc_Chitin_IntDeg"/>
</dbReference>
<dbReference type="NCBIfam" id="TIGR01167">
    <property type="entry name" value="LPXTG_anchor"/>
    <property type="match status" value="1"/>
</dbReference>
<keyword evidence="10" id="KW-0560">Oxidoreductase</keyword>
<feature type="chain" id="PRO_5045092295" evidence="7">
    <location>
        <begin position="31"/>
        <end position="322"/>
    </location>
</feature>
<keyword evidence="6" id="KW-0812">Transmembrane</keyword>
<name>A0ABR9P8P7_9ACTN</name>
<evidence type="ECO:0000259" key="8">
    <source>
        <dbReference type="Pfam" id="PF00746"/>
    </source>
</evidence>
<dbReference type="Gene3D" id="2.70.50.50">
    <property type="entry name" value="chitin-binding protein cbp21"/>
    <property type="match status" value="1"/>
</dbReference>
<evidence type="ECO:0000256" key="2">
    <source>
        <dbReference type="ARBA" id="ARBA00022525"/>
    </source>
</evidence>